<evidence type="ECO:0000313" key="1">
    <source>
        <dbReference type="EMBL" id="KAJ7988092.1"/>
    </source>
</evidence>
<organism evidence="1 2">
    <name type="scientific">Dallia pectoralis</name>
    <name type="common">Alaska blackfish</name>
    <dbReference type="NCBI Taxonomy" id="75939"/>
    <lineage>
        <taxon>Eukaryota</taxon>
        <taxon>Metazoa</taxon>
        <taxon>Chordata</taxon>
        <taxon>Craniata</taxon>
        <taxon>Vertebrata</taxon>
        <taxon>Euteleostomi</taxon>
        <taxon>Actinopterygii</taxon>
        <taxon>Neopterygii</taxon>
        <taxon>Teleostei</taxon>
        <taxon>Protacanthopterygii</taxon>
        <taxon>Esociformes</taxon>
        <taxon>Umbridae</taxon>
        <taxon>Dallia</taxon>
    </lineage>
</organism>
<comment type="caution">
    <text evidence="1">The sequence shown here is derived from an EMBL/GenBank/DDBJ whole genome shotgun (WGS) entry which is preliminary data.</text>
</comment>
<name>A0ACC2F9T0_DALPE</name>
<dbReference type="EMBL" id="CM055758">
    <property type="protein sequence ID" value="KAJ7988092.1"/>
    <property type="molecule type" value="Genomic_DNA"/>
</dbReference>
<dbReference type="Proteomes" id="UP001157502">
    <property type="component" value="Chromosome 31"/>
</dbReference>
<protein>
    <submittedName>
        <fullName evidence="1">Uncharacterized protein</fullName>
    </submittedName>
</protein>
<proteinExistence type="predicted"/>
<sequence length="96" mass="10357">MAGQKTMARSIDMVPQVTEMSVEAGALKSTPQSLHDNRLHLPNAMAETTRLRICISWRVSPCSGLDLAGSPSVGLILMGCMAFAFIVKLQIGVERN</sequence>
<evidence type="ECO:0000313" key="2">
    <source>
        <dbReference type="Proteomes" id="UP001157502"/>
    </source>
</evidence>
<accession>A0ACC2F9T0</accession>
<reference evidence="1" key="1">
    <citation type="submission" date="2021-05" db="EMBL/GenBank/DDBJ databases">
        <authorList>
            <person name="Pan Q."/>
            <person name="Jouanno E."/>
            <person name="Zahm M."/>
            <person name="Klopp C."/>
            <person name="Cabau C."/>
            <person name="Louis A."/>
            <person name="Berthelot C."/>
            <person name="Parey E."/>
            <person name="Roest Crollius H."/>
            <person name="Montfort J."/>
            <person name="Robinson-Rechavi M."/>
            <person name="Bouchez O."/>
            <person name="Lampietro C."/>
            <person name="Lopez Roques C."/>
            <person name="Donnadieu C."/>
            <person name="Postlethwait J."/>
            <person name="Bobe J."/>
            <person name="Dillon D."/>
            <person name="Chandos A."/>
            <person name="von Hippel F."/>
            <person name="Guiguen Y."/>
        </authorList>
    </citation>
    <scope>NUCLEOTIDE SEQUENCE</scope>
    <source>
        <strain evidence="1">YG-Jan2019</strain>
    </source>
</reference>
<keyword evidence="2" id="KW-1185">Reference proteome</keyword>
<gene>
    <name evidence="1" type="ORF">DPEC_G00320040</name>
</gene>